<evidence type="ECO:0000256" key="2">
    <source>
        <dbReference type="PROSITE-ProRule" id="PRU00703"/>
    </source>
</evidence>
<protein>
    <recommendedName>
        <fullName evidence="4">CBS domain-containing protein</fullName>
    </recommendedName>
</protein>
<evidence type="ECO:0000259" key="4">
    <source>
        <dbReference type="PROSITE" id="PS51371"/>
    </source>
</evidence>
<organism evidence="5 6">
    <name type="scientific">Paenibacillus cookii</name>
    <dbReference type="NCBI Taxonomy" id="157839"/>
    <lineage>
        <taxon>Bacteria</taxon>
        <taxon>Bacillati</taxon>
        <taxon>Bacillota</taxon>
        <taxon>Bacilli</taxon>
        <taxon>Bacillales</taxon>
        <taxon>Paenibacillaceae</taxon>
        <taxon>Paenibacillus</taxon>
    </lineage>
</organism>
<accession>A0ABQ4LXR2</accession>
<keyword evidence="3" id="KW-1133">Transmembrane helix</keyword>
<evidence type="ECO:0000313" key="5">
    <source>
        <dbReference type="EMBL" id="GIO68076.1"/>
    </source>
</evidence>
<dbReference type="InterPro" id="IPR051257">
    <property type="entry name" value="Diverse_CBS-Domain"/>
</dbReference>
<dbReference type="InterPro" id="IPR046342">
    <property type="entry name" value="CBS_dom_sf"/>
</dbReference>
<feature type="transmembrane region" description="Helical" evidence="3">
    <location>
        <begin position="61"/>
        <end position="79"/>
    </location>
</feature>
<name>A0ABQ4LXR2_9BACL</name>
<feature type="domain" description="CBS" evidence="4">
    <location>
        <begin position="7"/>
        <end position="63"/>
    </location>
</feature>
<dbReference type="Proteomes" id="UP000680638">
    <property type="component" value="Unassembled WGS sequence"/>
</dbReference>
<keyword evidence="3" id="KW-0812">Transmembrane</keyword>
<keyword evidence="6" id="KW-1185">Reference proteome</keyword>
<gene>
    <name evidence="5" type="ORF">J21TS3_28970</name>
</gene>
<reference evidence="5 6" key="1">
    <citation type="submission" date="2021-03" db="EMBL/GenBank/DDBJ databases">
        <title>Antimicrobial resistance genes in bacteria isolated from Japanese honey, and their potential for conferring macrolide and lincosamide resistance in the American foulbrood pathogen Paenibacillus larvae.</title>
        <authorList>
            <person name="Okamoto M."/>
            <person name="Kumagai M."/>
            <person name="Kanamori H."/>
            <person name="Takamatsu D."/>
        </authorList>
    </citation>
    <scope>NUCLEOTIDE SEQUENCE [LARGE SCALE GENOMIC DNA]</scope>
    <source>
        <strain evidence="5 6">J21TS3</strain>
    </source>
</reference>
<proteinExistence type="predicted"/>
<dbReference type="PANTHER" id="PTHR43080:SF2">
    <property type="entry name" value="CBS DOMAIN-CONTAINING PROTEIN"/>
    <property type="match status" value="1"/>
</dbReference>
<dbReference type="PANTHER" id="PTHR43080">
    <property type="entry name" value="CBS DOMAIN-CONTAINING PROTEIN CBSX3, MITOCHONDRIAL"/>
    <property type="match status" value="1"/>
</dbReference>
<evidence type="ECO:0000256" key="1">
    <source>
        <dbReference type="ARBA" id="ARBA00023122"/>
    </source>
</evidence>
<dbReference type="SMART" id="SM00116">
    <property type="entry name" value="CBS"/>
    <property type="match status" value="2"/>
</dbReference>
<dbReference type="RefSeq" id="WP_212950458.1">
    <property type="nucleotide sequence ID" value="NZ_BORW01000014.1"/>
</dbReference>
<evidence type="ECO:0000313" key="6">
    <source>
        <dbReference type="Proteomes" id="UP000680638"/>
    </source>
</evidence>
<keyword evidence="3" id="KW-0472">Membrane</keyword>
<dbReference type="EMBL" id="BORW01000014">
    <property type="protein sequence ID" value="GIO68076.1"/>
    <property type="molecule type" value="Genomic_DNA"/>
</dbReference>
<dbReference type="PROSITE" id="PS51371">
    <property type="entry name" value="CBS"/>
    <property type="match status" value="1"/>
</dbReference>
<keyword evidence="1 2" id="KW-0129">CBS domain</keyword>
<dbReference type="SUPFAM" id="SSF54631">
    <property type="entry name" value="CBS-domain pair"/>
    <property type="match status" value="1"/>
</dbReference>
<dbReference type="InterPro" id="IPR000644">
    <property type="entry name" value="CBS_dom"/>
</dbReference>
<dbReference type="Pfam" id="PF00571">
    <property type="entry name" value="CBS"/>
    <property type="match status" value="1"/>
</dbReference>
<sequence>MLVSDIIVRDVVKVKESERIRDVLERFLLYQIGELPVVNDRNEIVGWITAREIMKRIGRTGPVIVPALMCSVLFPYAALLDDEDMDRKLHRLMDCNVMDIAARQAPVIRFGSELDEAAALMGRVHAHSLLVEKNGILAGKVSPYDILRCTCVEPPAH</sequence>
<dbReference type="Gene3D" id="3.10.580.10">
    <property type="entry name" value="CBS-domain"/>
    <property type="match status" value="1"/>
</dbReference>
<evidence type="ECO:0000256" key="3">
    <source>
        <dbReference type="SAM" id="Phobius"/>
    </source>
</evidence>
<comment type="caution">
    <text evidence="5">The sequence shown here is derived from an EMBL/GenBank/DDBJ whole genome shotgun (WGS) entry which is preliminary data.</text>
</comment>